<evidence type="ECO:0000256" key="1">
    <source>
        <dbReference type="SAM" id="SignalP"/>
    </source>
</evidence>
<evidence type="ECO:0000313" key="2">
    <source>
        <dbReference type="EMBL" id="WIA13329.1"/>
    </source>
</evidence>
<dbReference type="EMBL" id="CP126211">
    <property type="protein sequence ID" value="WIA13329.1"/>
    <property type="molecule type" value="Genomic_DNA"/>
</dbReference>
<accession>A0ABY8TW11</accession>
<name>A0ABY8TW11_TETOB</name>
<evidence type="ECO:0008006" key="4">
    <source>
        <dbReference type="Google" id="ProtNLM"/>
    </source>
</evidence>
<evidence type="ECO:0000313" key="3">
    <source>
        <dbReference type="Proteomes" id="UP001244341"/>
    </source>
</evidence>
<keyword evidence="1" id="KW-0732">Signal</keyword>
<protein>
    <recommendedName>
        <fullName evidence="4">Plastid lipid-associated protein/fibrillin conserved domain-containing protein</fullName>
    </recommendedName>
</protein>
<reference evidence="2 3" key="1">
    <citation type="submission" date="2023-05" db="EMBL/GenBank/DDBJ databases">
        <title>A 100% complete, gapless, phased diploid assembly of the Scenedesmus obliquus UTEX 3031 genome.</title>
        <authorList>
            <person name="Biondi T.C."/>
            <person name="Hanschen E.R."/>
            <person name="Kwon T."/>
            <person name="Eng W."/>
            <person name="Kruse C.P.S."/>
            <person name="Koehler S.I."/>
            <person name="Kunde Y."/>
            <person name="Gleasner C.D."/>
            <person name="You Mak K.T."/>
            <person name="Polle J."/>
            <person name="Hovde B.T."/>
            <person name="Starkenburg S.R."/>
        </authorList>
    </citation>
    <scope>NUCLEOTIDE SEQUENCE [LARGE SCALE GENOMIC DNA]</scope>
    <source>
        <strain evidence="2 3">DOE0152z</strain>
    </source>
</reference>
<gene>
    <name evidence="2" type="ORF">OEZ85_006912</name>
</gene>
<sequence>MIMLSARLYFLLLVAVHAQLPVGTVTTTLAEVADGVFFQAFTNESVTEILVNPKNFVLSREAWSVYNVDNPYRLTRDILIRSAFETAGQLDFQFLSGKVLVGQGVTVTLENLVVRNIRKLGGFSLDFFGG</sequence>
<feature type="chain" id="PRO_5045072568" description="Plastid lipid-associated protein/fibrillin conserved domain-containing protein" evidence="1">
    <location>
        <begin position="19"/>
        <end position="130"/>
    </location>
</feature>
<dbReference type="Proteomes" id="UP001244341">
    <property type="component" value="Chromosome 4b"/>
</dbReference>
<proteinExistence type="predicted"/>
<keyword evidence="3" id="KW-1185">Reference proteome</keyword>
<feature type="signal peptide" evidence="1">
    <location>
        <begin position="1"/>
        <end position="18"/>
    </location>
</feature>
<organism evidence="2 3">
    <name type="scientific">Tetradesmus obliquus</name>
    <name type="common">Green alga</name>
    <name type="synonym">Acutodesmus obliquus</name>
    <dbReference type="NCBI Taxonomy" id="3088"/>
    <lineage>
        <taxon>Eukaryota</taxon>
        <taxon>Viridiplantae</taxon>
        <taxon>Chlorophyta</taxon>
        <taxon>core chlorophytes</taxon>
        <taxon>Chlorophyceae</taxon>
        <taxon>CS clade</taxon>
        <taxon>Sphaeropleales</taxon>
        <taxon>Scenedesmaceae</taxon>
        <taxon>Tetradesmus</taxon>
    </lineage>
</organism>